<dbReference type="Proteomes" id="UP000807353">
    <property type="component" value="Unassembled WGS sequence"/>
</dbReference>
<dbReference type="InterPro" id="IPR002466">
    <property type="entry name" value="A_deamin"/>
</dbReference>
<keyword evidence="3" id="KW-1185">Reference proteome</keyword>
<dbReference type="PANTHER" id="PTHR10910">
    <property type="entry name" value="EUKARYOTE SPECIFIC DSRNA BINDING PROTEIN"/>
    <property type="match status" value="1"/>
</dbReference>
<sequence length="413" mass="45720">MVIKNLTSVDTEIAAILDSYSATSFTPPASQYTVAAAFFLTQPFKLISIATGTKCLPTIRLPSTGEALHDSHAEVLARRGAVRWFLDEVTRCSSTDQPYSSPWIYASQNKRYSLHEGVQLHLYISTVPCGDASTRFLASLQDVEMATLKDSTVFVPLSPGAASRGRDNYSRLGVLRTKPGRADSPPTLSMSCSDKIASWNVLGFQGALASHFLGPLYLSRVIIGEVPLSMQSSVREDCERALWRRLEGIHNLPSNYTLHAPAIHFTSLQFFHSRSVLEETGQASGSCNESLCWIANTKPHEILINGLKRGVSPKHRHREKSRPRTSKMALFQLYANMTSNPSPPQERPTTTYYEAKRMILDYQTAKECLMGPGGPFSGWVRGGVQWQNFAIDGNKHHKKVSIMHDCASEVNCP</sequence>
<dbReference type="GO" id="GO:0006396">
    <property type="term" value="P:RNA processing"/>
    <property type="evidence" value="ECO:0007669"/>
    <property type="project" value="InterPro"/>
</dbReference>
<dbReference type="SMART" id="SM00552">
    <property type="entry name" value="ADEAMc"/>
    <property type="match status" value="1"/>
</dbReference>
<gene>
    <name evidence="2" type="ORF">BDZ94DRAFT_1251916</name>
</gene>
<comment type="caution">
    <text evidence="2">The sequence shown here is derived from an EMBL/GenBank/DDBJ whole genome shotgun (WGS) entry which is preliminary data.</text>
</comment>
<dbReference type="AlphaFoldDB" id="A0A9P5YCT7"/>
<protein>
    <submittedName>
        <fullName evidence="2">Adenosine deaminase/editase</fullName>
    </submittedName>
</protein>
<evidence type="ECO:0000313" key="2">
    <source>
        <dbReference type="EMBL" id="KAF9466422.1"/>
    </source>
</evidence>
<dbReference type="GO" id="GO:0005737">
    <property type="term" value="C:cytoplasm"/>
    <property type="evidence" value="ECO:0007669"/>
    <property type="project" value="TreeGrafter"/>
</dbReference>
<proteinExistence type="predicted"/>
<dbReference type="Pfam" id="PF02137">
    <property type="entry name" value="A_deamin"/>
    <property type="match status" value="1"/>
</dbReference>
<dbReference type="GO" id="GO:0005730">
    <property type="term" value="C:nucleolus"/>
    <property type="evidence" value="ECO:0007669"/>
    <property type="project" value="TreeGrafter"/>
</dbReference>
<dbReference type="PROSITE" id="PS50141">
    <property type="entry name" value="A_DEAMIN_EDITASE"/>
    <property type="match status" value="1"/>
</dbReference>
<reference evidence="2" key="1">
    <citation type="submission" date="2020-11" db="EMBL/GenBank/DDBJ databases">
        <authorList>
            <consortium name="DOE Joint Genome Institute"/>
            <person name="Ahrendt S."/>
            <person name="Riley R."/>
            <person name="Andreopoulos W."/>
            <person name="Labutti K."/>
            <person name="Pangilinan J."/>
            <person name="Ruiz-Duenas F.J."/>
            <person name="Barrasa J.M."/>
            <person name="Sanchez-Garcia M."/>
            <person name="Camarero S."/>
            <person name="Miyauchi S."/>
            <person name="Serrano A."/>
            <person name="Linde D."/>
            <person name="Babiker R."/>
            <person name="Drula E."/>
            <person name="Ayuso-Fernandez I."/>
            <person name="Pacheco R."/>
            <person name="Padilla G."/>
            <person name="Ferreira P."/>
            <person name="Barriuso J."/>
            <person name="Kellner H."/>
            <person name="Castanera R."/>
            <person name="Alfaro M."/>
            <person name="Ramirez L."/>
            <person name="Pisabarro A.G."/>
            <person name="Kuo A."/>
            <person name="Tritt A."/>
            <person name="Lipzen A."/>
            <person name="He G."/>
            <person name="Yan M."/>
            <person name="Ng V."/>
            <person name="Cullen D."/>
            <person name="Martin F."/>
            <person name="Rosso M.-N."/>
            <person name="Henrissat B."/>
            <person name="Hibbett D."/>
            <person name="Martinez A.T."/>
            <person name="Grigoriev I.V."/>
        </authorList>
    </citation>
    <scope>NUCLEOTIDE SEQUENCE</scope>
    <source>
        <strain evidence="2">CBS 247.69</strain>
    </source>
</reference>
<organism evidence="2 3">
    <name type="scientific">Collybia nuda</name>
    <dbReference type="NCBI Taxonomy" id="64659"/>
    <lineage>
        <taxon>Eukaryota</taxon>
        <taxon>Fungi</taxon>
        <taxon>Dikarya</taxon>
        <taxon>Basidiomycota</taxon>
        <taxon>Agaricomycotina</taxon>
        <taxon>Agaricomycetes</taxon>
        <taxon>Agaricomycetidae</taxon>
        <taxon>Agaricales</taxon>
        <taxon>Tricholomatineae</taxon>
        <taxon>Clitocybaceae</taxon>
        <taxon>Collybia</taxon>
    </lineage>
</organism>
<feature type="domain" description="A to I editase" evidence="1">
    <location>
        <begin position="48"/>
        <end position="369"/>
    </location>
</feature>
<dbReference type="OrthoDB" id="10268011at2759"/>
<evidence type="ECO:0000313" key="3">
    <source>
        <dbReference type="Proteomes" id="UP000807353"/>
    </source>
</evidence>
<dbReference type="GO" id="GO:0003726">
    <property type="term" value="F:double-stranded RNA adenosine deaminase activity"/>
    <property type="evidence" value="ECO:0007669"/>
    <property type="project" value="TreeGrafter"/>
</dbReference>
<dbReference type="GO" id="GO:0006382">
    <property type="term" value="P:adenosine to inosine editing"/>
    <property type="evidence" value="ECO:0007669"/>
    <property type="project" value="TreeGrafter"/>
</dbReference>
<dbReference type="PANTHER" id="PTHR10910:SF62">
    <property type="entry name" value="AT07585P-RELATED"/>
    <property type="match status" value="1"/>
</dbReference>
<name>A0A9P5YCT7_9AGAR</name>
<evidence type="ECO:0000259" key="1">
    <source>
        <dbReference type="PROSITE" id="PS50141"/>
    </source>
</evidence>
<dbReference type="GO" id="GO:0008251">
    <property type="term" value="F:tRNA-specific adenosine deaminase activity"/>
    <property type="evidence" value="ECO:0007669"/>
    <property type="project" value="TreeGrafter"/>
</dbReference>
<dbReference type="EMBL" id="MU150242">
    <property type="protein sequence ID" value="KAF9466422.1"/>
    <property type="molecule type" value="Genomic_DNA"/>
</dbReference>
<dbReference type="GO" id="GO:0003725">
    <property type="term" value="F:double-stranded RNA binding"/>
    <property type="evidence" value="ECO:0007669"/>
    <property type="project" value="TreeGrafter"/>
</dbReference>
<accession>A0A9P5YCT7</accession>